<dbReference type="EMBL" id="BARW01043144">
    <property type="protein sequence ID" value="GAJ18051.1"/>
    <property type="molecule type" value="Genomic_DNA"/>
</dbReference>
<reference evidence="1" key="1">
    <citation type="journal article" date="2014" name="Front. Microbiol.">
        <title>High frequency of phylogenetically diverse reductive dehalogenase-homologous genes in deep subseafloor sedimentary metagenomes.</title>
        <authorList>
            <person name="Kawai M."/>
            <person name="Futagami T."/>
            <person name="Toyoda A."/>
            <person name="Takaki Y."/>
            <person name="Nishi S."/>
            <person name="Hori S."/>
            <person name="Arai W."/>
            <person name="Tsubouchi T."/>
            <person name="Morono Y."/>
            <person name="Uchiyama I."/>
            <person name="Ito T."/>
            <person name="Fujiyama A."/>
            <person name="Inagaki F."/>
            <person name="Takami H."/>
        </authorList>
    </citation>
    <scope>NUCLEOTIDE SEQUENCE</scope>
    <source>
        <strain evidence="1">Expedition CK06-06</strain>
    </source>
</reference>
<accession>X1VNV9</accession>
<comment type="caution">
    <text evidence="1">The sequence shown here is derived from an EMBL/GenBank/DDBJ whole genome shotgun (WGS) entry which is preliminary data.</text>
</comment>
<feature type="non-terminal residue" evidence="1">
    <location>
        <position position="41"/>
    </location>
</feature>
<feature type="non-terminal residue" evidence="1">
    <location>
        <position position="1"/>
    </location>
</feature>
<evidence type="ECO:0000313" key="1">
    <source>
        <dbReference type="EMBL" id="GAJ18051.1"/>
    </source>
</evidence>
<gene>
    <name evidence="1" type="ORF">S12H4_63418</name>
</gene>
<dbReference type="AlphaFoldDB" id="X1VNV9"/>
<sequence>LLTLDLSIIQELEKLGDSLKSKIITERMLRPYVNKLFKEQK</sequence>
<protein>
    <submittedName>
        <fullName evidence="1">Uncharacterized protein</fullName>
    </submittedName>
</protein>
<name>X1VNV9_9ZZZZ</name>
<organism evidence="1">
    <name type="scientific">marine sediment metagenome</name>
    <dbReference type="NCBI Taxonomy" id="412755"/>
    <lineage>
        <taxon>unclassified sequences</taxon>
        <taxon>metagenomes</taxon>
        <taxon>ecological metagenomes</taxon>
    </lineage>
</organism>
<proteinExistence type="predicted"/>